<evidence type="ECO:0000313" key="1">
    <source>
        <dbReference type="EMBL" id="TMW60493.1"/>
    </source>
</evidence>
<dbReference type="Proteomes" id="UP000794436">
    <property type="component" value="Unassembled WGS sequence"/>
</dbReference>
<gene>
    <name evidence="1" type="ORF">Poli38472_000535</name>
</gene>
<protein>
    <submittedName>
        <fullName evidence="1">Uncharacterized protein</fullName>
    </submittedName>
</protein>
<organism evidence="1 2">
    <name type="scientific">Pythium oligandrum</name>
    <name type="common">Mycoparasitic fungus</name>
    <dbReference type="NCBI Taxonomy" id="41045"/>
    <lineage>
        <taxon>Eukaryota</taxon>
        <taxon>Sar</taxon>
        <taxon>Stramenopiles</taxon>
        <taxon>Oomycota</taxon>
        <taxon>Peronosporomycetes</taxon>
        <taxon>Pythiales</taxon>
        <taxon>Pythiaceae</taxon>
        <taxon>Pythium</taxon>
    </lineage>
</organism>
<keyword evidence="2" id="KW-1185">Reference proteome</keyword>
<sequence length="169" mass="19056">MMMHRRLQQRQRFDSADWALTLHHQKQLTAVPAPLHRSDSDDFSDWVQCEYEPEPEGEEGLEEMVHKHQAPVEAALRMEMPQVQRVPLQRFDSADWAMQCHLRRPAANEVGSSTHHTSSGHHHRDILSAPIAAAANAPLAKVLLDRHAFKMSPIVNSSVESPKQAPANA</sequence>
<comment type="caution">
    <text evidence="1">The sequence shown here is derived from an EMBL/GenBank/DDBJ whole genome shotgun (WGS) entry which is preliminary data.</text>
</comment>
<proteinExistence type="predicted"/>
<name>A0A8K1FJ83_PYTOL</name>
<reference evidence="1" key="1">
    <citation type="submission" date="2019-03" db="EMBL/GenBank/DDBJ databases">
        <title>Long read genome sequence of the mycoparasitic Pythium oligandrum ATCC 38472 isolated from sugarbeet rhizosphere.</title>
        <authorList>
            <person name="Gaulin E."/>
        </authorList>
    </citation>
    <scope>NUCLEOTIDE SEQUENCE</scope>
    <source>
        <strain evidence="1">ATCC 38472_TT</strain>
    </source>
</reference>
<evidence type="ECO:0000313" key="2">
    <source>
        <dbReference type="Proteomes" id="UP000794436"/>
    </source>
</evidence>
<accession>A0A8K1FJ83</accession>
<dbReference type="AlphaFoldDB" id="A0A8K1FJ83"/>
<dbReference type="EMBL" id="SPLM01000108">
    <property type="protein sequence ID" value="TMW60493.1"/>
    <property type="molecule type" value="Genomic_DNA"/>
</dbReference>